<keyword evidence="3" id="KW-1185">Reference proteome</keyword>
<dbReference type="Proteomes" id="UP001160334">
    <property type="component" value="Unassembled WGS sequence"/>
</dbReference>
<accession>A0ABT6MER0</accession>
<evidence type="ECO:0000313" key="3">
    <source>
        <dbReference type="Proteomes" id="UP001160334"/>
    </source>
</evidence>
<evidence type="ECO:0000256" key="1">
    <source>
        <dbReference type="SAM" id="MobiDB-lite"/>
    </source>
</evidence>
<feature type="compositionally biased region" description="Acidic residues" evidence="1">
    <location>
        <begin position="48"/>
        <end position="66"/>
    </location>
</feature>
<gene>
    <name evidence="2" type="ORF">M2280_004045</name>
</gene>
<proteinExistence type="predicted"/>
<evidence type="ECO:0000313" key="2">
    <source>
        <dbReference type="EMBL" id="MDH6282808.1"/>
    </source>
</evidence>
<name>A0ABT6MER0_9NOCA</name>
<protein>
    <submittedName>
        <fullName evidence="2">Uncharacterized protein</fullName>
    </submittedName>
</protein>
<feature type="region of interest" description="Disordered" evidence="1">
    <location>
        <begin position="39"/>
        <end position="85"/>
    </location>
</feature>
<comment type="caution">
    <text evidence="2">The sequence shown here is derived from an EMBL/GenBank/DDBJ whole genome shotgun (WGS) entry which is preliminary data.</text>
</comment>
<reference evidence="2 3" key="1">
    <citation type="submission" date="2023-04" db="EMBL/GenBank/DDBJ databases">
        <title>Forest soil microbial communities from Buena Vista Peninsula, Colon Province, Panama.</title>
        <authorList>
            <person name="Bouskill N."/>
        </authorList>
    </citation>
    <scope>NUCLEOTIDE SEQUENCE [LARGE SCALE GENOMIC DNA]</scope>
    <source>
        <strain evidence="2 3">CFH S0262</strain>
    </source>
</reference>
<feature type="compositionally biased region" description="Basic residues" evidence="1">
    <location>
        <begin position="75"/>
        <end position="85"/>
    </location>
</feature>
<sequence length="85" mass="10017">MFCYRYMHDPSWVITSDTRREDLEEWAYWEKIDASEAHVERVHVAPEPEPEPELEAEPEPTPDEAPEPVVEQKPARRSRTRKADA</sequence>
<organism evidence="2 3">
    <name type="scientific">Prescottella agglutinans</name>
    <dbReference type="NCBI Taxonomy" id="1644129"/>
    <lineage>
        <taxon>Bacteria</taxon>
        <taxon>Bacillati</taxon>
        <taxon>Actinomycetota</taxon>
        <taxon>Actinomycetes</taxon>
        <taxon>Mycobacteriales</taxon>
        <taxon>Nocardiaceae</taxon>
        <taxon>Prescottella</taxon>
    </lineage>
</organism>
<dbReference type="EMBL" id="JARXVC010000011">
    <property type="protein sequence ID" value="MDH6282808.1"/>
    <property type="molecule type" value="Genomic_DNA"/>
</dbReference>